<reference evidence="2 3" key="1">
    <citation type="submission" date="2018-06" db="EMBL/GenBank/DDBJ databases">
        <title>Natronomonas sp. F16-60 a new haloarchaeon isolated from a solar saltern of Isla Cristina, Huelva, Spain.</title>
        <authorList>
            <person name="Duran-Viseras A."/>
            <person name="Sanchez-Porro C."/>
            <person name="Ventosa A."/>
        </authorList>
    </citation>
    <scope>NUCLEOTIDE SEQUENCE [LARGE SCALE GENOMIC DNA]</scope>
    <source>
        <strain evidence="2 3">F16-60</strain>
    </source>
</reference>
<sequence>MVDVLQGVLILMRLILFGLSLGLTVISFQSYQRRQSQRLQYAFIGFAFISMGVAVTNLTTQIGTTGAAAGSELVYLQVAETVPFIVGFLMIYLSLYR</sequence>
<proteinExistence type="predicted"/>
<gene>
    <name evidence="2" type="ORF">DP107_01110</name>
</gene>
<organism evidence="2 3">
    <name type="scientific">Haloglomus irregulare</name>
    <dbReference type="NCBI Taxonomy" id="2234134"/>
    <lineage>
        <taxon>Archaea</taxon>
        <taxon>Methanobacteriati</taxon>
        <taxon>Methanobacteriota</taxon>
        <taxon>Stenosarchaea group</taxon>
        <taxon>Halobacteria</taxon>
        <taxon>Halobacteriales</taxon>
        <taxon>Natronomonadaceae</taxon>
        <taxon>Haloglomus</taxon>
    </lineage>
</organism>
<dbReference type="RefSeq" id="WP_144260286.1">
    <property type="nucleotide sequence ID" value="NZ_QMDX01000001.1"/>
</dbReference>
<keyword evidence="1" id="KW-1133">Transmembrane helix</keyword>
<evidence type="ECO:0000256" key="1">
    <source>
        <dbReference type="SAM" id="Phobius"/>
    </source>
</evidence>
<feature type="transmembrane region" description="Helical" evidence="1">
    <location>
        <begin position="40"/>
        <end position="62"/>
    </location>
</feature>
<keyword evidence="1" id="KW-0472">Membrane</keyword>
<dbReference type="AlphaFoldDB" id="A0A554NFM2"/>
<accession>A0A554NFM2</accession>
<evidence type="ECO:0000313" key="3">
    <source>
        <dbReference type="Proteomes" id="UP000319894"/>
    </source>
</evidence>
<dbReference type="InterPro" id="IPR055943">
    <property type="entry name" value="DUF7521"/>
</dbReference>
<keyword evidence="3" id="KW-1185">Reference proteome</keyword>
<protein>
    <submittedName>
        <fullName evidence="2">Uncharacterized protein</fullName>
    </submittedName>
</protein>
<dbReference type="Pfam" id="PF24365">
    <property type="entry name" value="DUF7521"/>
    <property type="match status" value="1"/>
</dbReference>
<evidence type="ECO:0000313" key="2">
    <source>
        <dbReference type="EMBL" id="TSD15810.1"/>
    </source>
</evidence>
<dbReference type="EMBL" id="QMDX01000001">
    <property type="protein sequence ID" value="TSD15810.1"/>
    <property type="molecule type" value="Genomic_DNA"/>
</dbReference>
<comment type="caution">
    <text evidence="2">The sequence shown here is derived from an EMBL/GenBank/DDBJ whole genome shotgun (WGS) entry which is preliminary data.</text>
</comment>
<keyword evidence="1" id="KW-0812">Transmembrane</keyword>
<feature type="transmembrane region" description="Helical" evidence="1">
    <location>
        <begin position="74"/>
        <end position="95"/>
    </location>
</feature>
<dbReference type="InParanoid" id="A0A554NFM2"/>
<name>A0A554NFM2_9EURY</name>
<dbReference type="Proteomes" id="UP000319894">
    <property type="component" value="Unassembled WGS sequence"/>
</dbReference>
<feature type="transmembrane region" description="Helical" evidence="1">
    <location>
        <begin position="6"/>
        <end position="28"/>
    </location>
</feature>